<dbReference type="InterPro" id="IPR010441">
    <property type="entry name" value="CH_2"/>
</dbReference>
<dbReference type="EMBL" id="CAXHBF010000544">
    <property type="protein sequence ID" value="CAK9856565.1"/>
    <property type="molecule type" value="Genomic_DNA"/>
</dbReference>
<sequence>MPGLRRDVLCWLVALNLSFPIKNIKRDFSNGFLVAEIFSRYFPHDIHMHSYDCGTRLEKKRDNWTQLQKFFQ</sequence>
<gene>
    <name evidence="2" type="ORF">CSSPJE1EN2_LOCUS26497</name>
</gene>
<comment type="caution">
    <text evidence="2">The sequence shown here is derived from an EMBL/GenBank/DDBJ whole genome shotgun (WGS) entry which is preliminary data.</text>
</comment>
<organism evidence="2 3">
    <name type="scientific">Sphagnum jensenii</name>
    <dbReference type="NCBI Taxonomy" id="128206"/>
    <lineage>
        <taxon>Eukaryota</taxon>
        <taxon>Viridiplantae</taxon>
        <taxon>Streptophyta</taxon>
        <taxon>Embryophyta</taxon>
        <taxon>Bryophyta</taxon>
        <taxon>Sphagnophytina</taxon>
        <taxon>Sphagnopsida</taxon>
        <taxon>Sphagnales</taxon>
        <taxon>Sphagnaceae</taxon>
        <taxon>Sphagnum</taxon>
    </lineage>
</organism>
<dbReference type="InterPro" id="IPR052111">
    <property type="entry name" value="Spermatogenesis_Ciliary_MAP"/>
</dbReference>
<dbReference type="Gene3D" id="1.10.418.10">
    <property type="entry name" value="Calponin-like domain"/>
    <property type="match status" value="1"/>
</dbReference>
<evidence type="ECO:0000259" key="1">
    <source>
        <dbReference type="PROSITE" id="PS50021"/>
    </source>
</evidence>
<proteinExistence type="predicted"/>
<keyword evidence="3" id="KW-1185">Reference proteome</keyword>
<dbReference type="PROSITE" id="PS50021">
    <property type="entry name" value="CH"/>
    <property type="match status" value="1"/>
</dbReference>
<dbReference type="Pfam" id="PF06294">
    <property type="entry name" value="CH_2"/>
    <property type="match status" value="1"/>
</dbReference>
<accession>A0ABP1A0M9</accession>
<reference evidence="2" key="1">
    <citation type="submission" date="2024-03" db="EMBL/GenBank/DDBJ databases">
        <authorList>
            <consortium name="ELIXIR-Norway"/>
            <consortium name="Elixir Norway"/>
        </authorList>
    </citation>
    <scope>NUCLEOTIDE SEQUENCE</scope>
</reference>
<name>A0ABP1A0M9_9BRYO</name>
<dbReference type="PANTHER" id="PTHR12509:SF8">
    <property type="entry name" value="SPERMATOGENESIS-ASSOCIATED PROTEIN 4"/>
    <property type="match status" value="1"/>
</dbReference>
<dbReference type="SUPFAM" id="SSF47576">
    <property type="entry name" value="Calponin-homology domain, CH-domain"/>
    <property type="match status" value="1"/>
</dbReference>
<evidence type="ECO:0000313" key="2">
    <source>
        <dbReference type="EMBL" id="CAK9856565.1"/>
    </source>
</evidence>
<dbReference type="Proteomes" id="UP001497522">
    <property type="component" value="Unassembled WGS sequence"/>
</dbReference>
<dbReference type="InterPro" id="IPR036872">
    <property type="entry name" value="CH_dom_sf"/>
</dbReference>
<evidence type="ECO:0000313" key="3">
    <source>
        <dbReference type="Proteomes" id="UP001497522"/>
    </source>
</evidence>
<feature type="non-terminal residue" evidence="2">
    <location>
        <position position="72"/>
    </location>
</feature>
<protein>
    <recommendedName>
        <fullName evidence="1">Calponin-homology (CH) domain-containing protein</fullName>
    </recommendedName>
</protein>
<dbReference type="InterPro" id="IPR001715">
    <property type="entry name" value="CH_dom"/>
</dbReference>
<dbReference type="PANTHER" id="PTHR12509">
    <property type="entry name" value="SPERMATOGENESIS-ASSOCIATED 4-RELATED"/>
    <property type="match status" value="1"/>
</dbReference>
<feature type="domain" description="Calponin-homology (CH)" evidence="1">
    <location>
        <begin position="2"/>
        <end position="72"/>
    </location>
</feature>